<reference evidence="3 4" key="1">
    <citation type="submission" date="2018-06" db="EMBL/GenBank/DDBJ databases">
        <title>Draft genome sequence of Burkholderia reimsis strain BE51 isolated from a French agricultural soil.</title>
        <authorList>
            <person name="Esmaeel Q."/>
        </authorList>
    </citation>
    <scope>NUCLEOTIDE SEQUENCE [LARGE SCALE GENOMIC DNA]</scope>
    <source>
        <strain evidence="3 4">BE51</strain>
    </source>
</reference>
<name>A0A365R0Z0_9BURK</name>
<evidence type="ECO:0000256" key="2">
    <source>
        <dbReference type="SAM" id="MobiDB-lite"/>
    </source>
</evidence>
<dbReference type="InterPro" id="IPR011010">
    <property type="entry name" value="DNA_brk_join_enz"/>
</dbReference>
<organism evidence="3 4">
    <name type="scientific">Burkholderia reimsis</name>
    <dbReference type="NCBI Taxonomy" id="2234132"/>
    <lineage>
        <taxon>Bacteria</taxon>
        <taxon>Pseudomonadati</taxon>
        <taxon>Pseudomonadota</taxon>
        <taxon>Betaproteobacteria</taxon>
        <taxon>Burkholderiales</taxon>
        <taxon>Burkholderiaceae</taxon>
        <taxon>Burkholderia</taxon>
    </lineage>
</organism>
<keyword evidence="1" id="KW-0233">DNA recombination</keyword>
<accession>A0A365R0Z0</accession>
<protein>
    <recommendedName>
        <fullName evidence="5">Tyr recombinase domain-containing protein</fullName>
    </recommendedName>
</protein>
<gene>
    <name evidence="3" type="ORF">DPV79_06380</name>
</gene>
<dbReference type="EMBL" id="QMFZ01000003">
    <property type="protein sequence ID" value="RBB41959.1"/>
    <property type="molecule type" value="Genomic_DNA"/>
</dbReference>
<dbReference type="GO" id="GO:0015074">
    <property type="term" value="P:DNA integration"/>
    <property type="evidence" value="ECO:0007669"/>
    <property type="project" value="InterPro"/>
</dbReference>
<dbReference type="AlphaFoldDB" id="A0A365R0Z0"/>
<evidence type="ECO:0000256" key="1">
    <source>
        <dbReference type="ARBA" id="ARBA00023172"/>
    </source>
</evidence>
<dbReference type="Gene3D" id="1.10.443.10">
    <property type="entry name" value="Intergrase catalytic core"/>
    <property type="match status" value="1"/>
</dbReference>
<comment type="caution">
    <text evidence="3">The sequence shown here is derived from an EMBL/GenBank/DDBJ whole genome shotgun (WGS) entry which is preliminary data.</text>
</comment>
<dbReference type="GO" id="GO:0003677">
    <property type="term" value="F:DNA binding"/>
    <property type="evidence" value="ECO:0007669"/>
    <property type="project" value="InterPro"/>
</dbReference>
<proteinExistence type="predicted"/>
<sequence length="207" mass="23608">MRRSEIASLLWESIDLNRRTTHLPVTKTDSPRTVPLSSVATAILQSRKDGEHVPPFYITANAFTRAFRRSIQRARTRYEANCHDLSQPDDSSISPFFVASVTSQNGRIQVRDLRQTISHAEPNLRLKKPISPSLRPRTSPPAEDRFRLCTRCRTSKRQRIATALERRSFQPSWASRHMERIPEARCSRGPSTASQGRTATIRTLSRS</sequence>
<evidence type="ECO:0000313" key="4">
    <source>
        <dbReference type="Proteomes" id="UP000252458"/>
    </source>
</evidence>
<feature type="compositionally biased region" description="Polar residues" evidence="2">
    <location>
        <begin position="189"/>
        <end position="207"/>
    </location>
</feature>
<dbReference type="RefSeq" id="WP_113045025.1">
    <property type="nucleotide sequence ID" value="NZ_QMFZ01000003.1"/>
</dbReference>
<dbReference type="SUPFAM" id="SSF56349">
    <property type="entry name" value="DNA breaking-rejoining enzymes"/>
    <property type="match status" value="1"/>
</dbReference>
<dbReference type="GO" id="GO:0006310">
    <property type="term" value="P:DNA recombination"/>
    <property type="evidence" value="ECO:0007669"/>
    <property type="project" value="UniProtKB-KW"/>
</dbReference>
<keyword evidence="4" id="KW-1185">Reference proteome</keyword>
<evidence type="ECO:0008006" key="5">
    <source>
        <dbReference type="Google" id="ProtNLM"/>
    </source>
</evidence>
<dbReference type="Proteomes" id="UP000252458">
    <property type="component" value="Unassembled WGS sequence"/>
</dbReference>
<evidence type="ECO:0000313" key="3">
    <source>
        <dbReference type="EMBL" id="RBB41959.1"/>
    </source>
</evidence>
<dbReference type="InterPro" id="IPR013762">
    <property type="entry name" value="Integrase-like_cat_sf"/>
</dbReference>
<feature type="region of interest" description="Disordered" evidence="2">
    <location>
        <begin position="183"/>
        <end position="207"/>
    </location>
</feature>